<evidence type="ECO:0000313" key="2">
    <source>
        <dbReference type="EMBL" id="KAL3745440.1"/>
    </source>
</evidence>
<keyword evidence="3" id="KW-1185">Reference proteome</keyword>
<reference evidence="2 3" key="1">
    <citation type="submission" date="2024-11" db="EMBL/GenBank/DDBJ databases">
        <title>Chromosome-level genome assembly of Eucalyptus globulus Labill. provides insights into its genome evolution.</title>
        <authorList>
            <person name="Li X."/>
        </authorList>
    </citation>
    <scope>NUCLEOTIDE SEQUENCE [LARGE SCALE GENOMIC DNA]</scope>
    <source>
        <strain evidence="2">CL2024</strain>
        <tissue evidence="2">Fresh tender leaves</tissue>
    </source>
</reference>
<feature type="region of interest" description="Disordered" evidence="1">
    <location>
        <begin position="219"/>
        <end position="327"/>
    </location>
</feature>
<gene>
    <name evidence="2" type="ORF">ACJRO7_014528</name>
</gene>
<evidence type="ECO:0008006" key="4">
    <source>
        <dbReference type="Google" id="ProtNLM"/>
    </source>
</evidence>
<feature type="compositionally biased region" description="Low complexity" evidence="1">
    <location>
        <begin position="235"/>
        <end position="245"/>
    </location>
</feature>
<dbReference type="EMBL" id="JBJKBG010000003">
    <property type="protein sequence ID" value="KAL3745440.1"/>
    <property type="molecule type" value="Genomic_DNA"/>
</dbReference>
<accession>A0ABD3LB28</accession>
<sequence length="646" mass="71380">MGKWPPWQPEETKKLHVKFRRLRLEGLDAFAERDGDEAKKEKEKRKEKGIFLEVKWRGPKQGLVQFPRTATRHRQVTTQRLLSGDAAFEWDEGELIEGTCGFGGSSAAWEVSFKVLCVSASRGDCAEPKPRLAVLGKVSLNLAEMASKMESAAEKKLPIALQIAADTCEASLTVSVSFSEARSCSDVASAQVVVQGQNATAARSEREDGFFKIVNAVMKRPKKSQEARPGPGPGPSSDSSDGSPPRACRADPAAGSDGRRELSPGPEPGSSTSSSEPVKQRGFLSWKRRRLSLKPATRSKVEPLTVEDGPGGPDGRDVSNVPPSAGPEMKVAAEETSLEMDCQEDDCFWEEKELVSRDGQTKLRTNVSFASFDQRSEKACGESACSAVAAMIVDFLYSNQYNLPTRAQFNSLIKEGSEEWQRLCTNEAYLKRFPNKHFDLDTVFEAGTRPFTICHDKSFIGSFSPEKFEALKGFMSFDDIWAKIMMHEAEESGCGIYIVSWNDHFFVLMVEDHAYYVIDSLGERLFEGCDRAYILKFDEAAVLYRKAENGESCGSGKEEGEGKSEKKEDEWEEVMCAGRECCGEYIKRFLAAIQVQELEEDEKKGSASTLSLHQRLQVEFHYCCPNPSEPPAAEAVAAALPSANAF</sequence>
<protein>
    <recommendedName>
        <fullName evidence="4">C2 NT-type domain-containing protein</fullName>
    </recommendedName>
</protein>
<feature type="compositionally biased region" description="Basic and acidic residues" evidence="1">
    <location>
        <begin position="556"/>
        <end position="569"/>
    </location>
</feature>
<evidence type="ECO:0000256" key="1">
    <source>
        <dbReference type="SAM" id="MobiDB-lite"/>
    </source>
</evidence>
<dbReference type="AlphaFoldDB" id="A0ABD3LB28"/>
<feature type="region of interest" description="Disordered" evidence="1">
    <location>
        <begin position="550"/>
        <end position="569"/>
    </location>
</feature>
<organism evidence="2 3">
    <name type="scientific">Eucalyptus globulus</name>
    <name type="common">Tasmanian blue gum</name>
    <dbReference type="NCBI Taxonomy" id="34317"/>
    <lineage>
        <taxon>Eukaryota</taxon>
        <taxon>Viridiplantae</taxon>
        <taxon>Streptophyta</taxon>
        <taxon>Embryophyta</taxon>
        <taxon>Tracheophyta</taxon>
        <taxon>Spermatophyta</taxon>
        <taxon>Magnoliopsida</taxon>
        <taxon>eudicotyledons</taxon>
        <taxon>Gunneridae</taxon>
        <taxon>Pentapetalae</taxon>
        <taxon>rosids</taxon>
        <taxon>malvids</taxon>
        <taxon>Myrtales</taxon>
        <taxon>Myrtaceae</taxon>
        <taxon>Myrtoideae</taxon>
        <taxon>Eucalypteae</taxon>
        <taxon>Eucalyptus</taxon>
    </lineage>
</organism>
<dbReference type="PANTHER" id="PTHR31182">
    <property type="entry name" value="C2 NT-TYPE DOMAIN-CONTAINING PROTEIN"/>
    <property type="match status" value="1"/>
</dbReference>
<proteinExistence type="predicted"/>
<name>A0ABD3LB28_EUCGL</name>
<dbReference type="PANTHER" id="PTHR31182:SF23">
    <property type="entry name" value="SPLICING FACTOR 3A SUBUNIT"/>
    <property type="match status" value="1"/>
</dbReference>
<feature type="compositionally biased region" description="Low complexity" evidence="1">
    <location>
        <begin position="268"/>
        <end position="277"/>
    </location>
</feature>
<dbReference type="Proteomes" id="UP001634007">
    <property type="component" value="Unassembled WGS sequence"/>
</dbReference>
<evidence type="ECO:0000313" key="3">
    <source>
        <dbReference type="Proteomes" id="UP001634007"/>
    </source>
</evidence>
<comment type="caution">
    <text evidence="2">The sequence shown here is derived from an EMBL/GenBank/DDBJ whole genome shotgun (WGS) entry which is preliminary data.</text>
</comment>